<reference evidence="1" key="2">
    <citation type="submission" date="2022-01" db="EMBL/GenBank/DDBJ databases">
        <authorList>
            <person name="Yamashiro T."/>
            <person name="Shiraishi A."/>
            <person name="Satake H."/>
            <person name="Nakayama K."/>
        </authorList>
    </citation>
    <scope>NUCLEOTIDE SEQUENCE</scope>
</reference>
<dbReference type="Proteomes" id="UP001151760">
    <property type="component" value="Unassembled WGS sequence"/>
</dbReference>
<protein>
    <recommendedName>
        <fullName evidence="3">Reverse transcriptase domain-containing protein</fullName>
    </recommendedName>
</protein>
<evidence type="ECO:0000313" key="1">
    <source>
        <dbReference type="EMBL" id="GJT77280.1"/>
    </source>
</evidence>
<gene>
    <name evidence="1" type="ORF">Tco_1044005</name>
</gene>
<dbReference type="EMBL" id="BQNB010018698">
    <property type="protein sequence ID" value="GJT77280.1"/>
    <property type="molecule type" value="Genomic_DNA"/>
</dbReference>
<sequence length="133" mass="15184">MRQRRWLELLSDYDCDIRYHPGKANVVADALSRKEREPPLRVRALEVLPAESSSTDTPLEQVQNNDEKNVFANERQHSEKHAAECVDERAALANLIANLTLDTEENKTILKQLKKANASLTQELEECKTNLDD</sequence>
<keyword evidence="2" id="KW-1185">Reference proteome</keyword>
<evidence type="ECO:0008006" key="3">
    <source>
        <dbReference type="Google" id="ProtNLM"/>
    </source>
</evidence>
<proteinExistence type="predicted"/>
<evidence type="ECO:0000313" key="2">
    <source>
        <dbReference type="Proteomes" id="UP001151760"/>
    </source>
</evidence>
<reference evidence="1" key="1">
    <citation type="journal article" date="2022" name="Int. J. Mol. Sci.">
        <title>Draft Genome of Tanacetum Coccineum: Genomic Comparison of Closely Related Tanacetum-Family Plants.</title>
        <authorList>
            <person name="Yamashiro T."/>
            <person name="Shiraishi A."/>
            <person name="Nakayama K."/>
            <person name="Satake H."/>
        </authorList>
    </citation>
    <scope>NUCLEOTIDE SEQUENCE</scope>
</reference>
<accession>A0ABQ5GPV6</accession>
<name>A0ABQ5GPV6_9ASTR</name>
<comment type="caution">
    <text evidence="1">The sequence shown here is derived from an EMBL/GenBank/DDBJ whole genome shotgun (WGS) entry which is preliminary data.</text>
</comment>
<organism evidence="1 2">
    <name type="scientific">Tanacetum coccineum</name>
    <dbReference type="NCBI Taxonomy" id="301880"/>
    <lineage>
        <taxon>Eukaryota</taxon>
        <taxon>Viridiplantae</taxon>
        <taxon>Streptophyta</taxon>
        <taxon>Embryophyta</taxon>
        <taxon>Tracheophyta</taxon>
        <taxon>Spermatophyta</taxon>
        <taxon>Magnoliopsida</taxon>
        <taxon>eudicotyledons</taxon>
        <taxon>Gunneridae</taxon>
        <taxon>Pentapetalae</taxon>
        <taxon>asterids</taxon>
        <taxon>campanulids</taxon>
        <taxon>Asterales</taxon>
        <taxon>Asteraceae</taxon>
        <taxon>Asteroideae</taxon>
        <taxon>Anthemideae</taxon>
        <taxon>Anthemidinae</taxon>
        <taxon>Tanacetum</taxon>
    </lineage>
</organism>